<feature type="chain" id="PRO_5043361026" description="Ig-like domain-containing protein" evidence="2">
    <location>
        <begin position="21"/>
        <end position="192"/>
    </location>
</feature>
<protein>
    <recommendedName>
        <fullName evidence="5">Ig-like domain-containing protein</fullName>
    </recommendedName>
</protein>
<dbReference type="InterPro" id="IPR013783">
    <property type="entry name" value="Ig-like_fold"/>
</dbReference>
<dbReference type="Proteomes" id="UP000823561">
    <property type="component" value="Chromosome 18"/>
</dbReference>
<feature type="transmembrane region" description="Helical" evidence="1">
    <location>
        <begin position="156"/>
        <end position="181"/>
    </location>
</feature>
<comment type="caution">
    <text evidence="3">The sequence shown here is derived from an EMBL/GenBank/DDBJ whole genome shotgun (WGS) entry which is preliminary data.</text>
</comment>
<dbReference type="SUPFAM" id="SSF48726">
    <property type="entry name" value="Immunoglobulin"/>
    <property type="match status" value="1"/>
</dbReference>
<dbReference type="EMBL" id="JADWDJ010000018">
    <property type="protein sequence ID" value="KAG5266247.1"/>
    <property type="molecule type" value="Genomic_DNA"/>
</dbReference>
<keyword evidence="1" id="KW-1133">Transmembrane helix</keyword>
<sequence length="192" mass="21895">MMIHQTRFCLFSLFCLTGNARVWLTQQTDKLHYTAGETAVIQCNLHADHNNVKVKLMKWVILDPQKIDATIDLPKVEAYASRQHTKTSGNSTVLTLANLTMNDNDTLLCFARYYENRQLTHAVGHGTVLDIFNKVQPTELIISNITNEPQSTLLSWINYLLLSVNILFLFVATSLCVSLFLTRCYTRKFAHT</sequence>
<evidence type="ECO:0000313" key="4">
    <source>
        <dbReference type="Proteomes" id="UP000823561"/>
    </source>
</evidence>
<evidence type="ECO:0000256" key="2">
    <source>
        <dbReference type="SAM" id="SignalP"/>
    </source>
</evidence>
<feature type="signal peptide" evidence="2">
    <location>
        <begin position="1"/>
        <end position="20"/>
    </location>
</feature>
<dbReference type="InterPro" id="IPR036179">
    <property type="entry name" value="Ig-like_dom_sf"/>
</dbReference>
<reference evidence="3" key="1">
    <citation type="submission" date="2020-10" db="EMBL/GenBank/DDBJ databases">
        <title>Chromosome-scale genome assembly of the Allis shad, Alosa alosa.</title>
        <authorList>
            <person name="Margot Z."/>
            <person name="Christophe K."/>
            <person name="Cabau C."/>
            <person name="Louis A."/>
            <person name="Berthelot C."/>
            <person name="Parey E."/>
            <person name="Roest Crollius H."/>
            <person name="Montfort J."/>
            <person name="Robinson-Rechavi M."/>
            <person name="Bucao C."/>
            <person name="Bouchez O."/>
            <person name="Gislard M."/>
            <person name="Lluch J."/>
            <person name="Milhes M."/>
            <person name="Lampietro C."/>
            <person name="Lopez Roques C."/>
            <person name="Donnadieu C."/>
            <person name="Braasch I."/>
            <person name="Desvignes T."/>
            <person name="Postlethwait J."/>
            <person name="Bobe J."/>
            <person name="Guiguen Y."/>
        </authorList>
    </citation>
    <scope>NUCLEOTIDE SEQUENCE</scope>
    <source>
        <strain evidence="3">M-15738</strain>
        <tissue evidence="3">Blood</tissue>
    </source>
</reference>
<organism evidence="3 4">
    <name type="scientific">Alosa alosa</name>
    <name type="common">allis shad</name>
    <dbReference type="NCBI Taxonomy" id="278164"/>
    <lineage>
        <taxon>Eukaryota</taxon>
        <taxon>Metazoa</taxon>
        <taxon>Chordata</taxon>
        <taxon>Craniata</taxon>
        <taxon>Vertebrata</taxon>
        <taxon>Euteleostomi</taxon>
        <taxon>Actinopterygii</taxon>
        <taxon>Neopterygii</taxon>
        <taxon>Teleostei</taxon>
        <taxon>Clupei</taxon>
        <taxon>Clupeiformes</taxon>
        <taxon>Clupeoidei</taxon>
        <taxon>Clupeidae</taxon>
        <taxon>Alosa</taxon>
    </lineage>
</organism>
<proteinExistence type="predicted"/>
<dbReference type="AlphaFoldDB" id="A0AAV6FYA6"/>
<keyword evidence="4" id="KW-1185">Reference proteome</keyword>
<keyword evidence="1" id="KW-0812">Transmembrane</keyword>
<evidence type="ECO:0000313" key="3">
    <source>
        <dbReference type="EMBL" id="KAG5266247.1"/>
    </source>
</evidence>
<name>A0AAV6FYA6_9TELE</name>
<keyword evidence="1" id="KW-0472">Membrane</keyword>
<gene>
    <name evidence="3" type="ORF">AALO_G00228820</name>
</gene>
<evidence type="ECO:0008006" key="5">
    <source>
        <dbReference type="Google" id="ProtNLM"/>
    </source>
</evidence>
<keyword evidence="2" id="KW-0732">Signal</keyword>
<evidence type="ECO:0000256" key="1">
    <source>
        <dbReference type="SAM" id="Phobius"/>
    </source>
</evidence>
<dbReference type="Gene3D" id="2.60.40.10">
    <property type="entry name" value="Immunoglobulins"/>
    <property type="match status" value="1"/>
</dbReference>
<accession>A0AAV6FYA6</accession>